<reference evidence="1" key="1">
    <citation type="submission" date="2020-04" db="EMBL/GenBank/DDBJ databases">
        <authorList>
            <person name="Chiriac C."/>
            <person name="Salcher M."/>
            <person name="Ghai R."/>
            <person name="Kavagutti S V."/>
        </authorList>
    </citation>
    <scope>NUCLEOTIDE SEQUENCE</scope>
</reference>
<protein>
    <submittedName>
        <fullName evidence="1">Uncharacterized protein</fullName>
    </submittedName>
</protein>
<dbReference type="EMBL" id="LR796547">
    <property type="protein sequence ID" value="CAB4150740.1"/>
    <property type="molecule type" value="Genomic_DNA"/>
</dbReference>
<gene>
    <name evidence="1" type="ORF">UFOVP577_29</name>
</gene>
<sequence>MSDEQLIDEIATLWVKNGGDAEGIVWCWKRIQEAVEAKLREKNGC</sequence>
<evidence type="ECO:0000313" key="1">
    <source>
        <dbReference type="EMBL" id="CAB4150740.1"/>
    </source>
</evidence>
<accession>A0A6J5N0G4</accession>
<organism evidence="1">
    <name type="scientific">uncultured Caudovirales phage</name>
    <dbReference type="NCBI Taxonomy" id="2100421"/>
    <lineage>
        <taxon>Viruses</taxon>
        <taxon>Duplodnaviria</taxon>
        <taxon>Heunggongvirae</taxon>
        <taxon>Uroviricota</taxon>
        <taxon>Caudoviricetes</taxon>
        <taxon>Peduoviridae</taxon>
        <taxon>Maltschvirus</taxon>
        <taxon>Maltschvirus maltsch</taxon>
    </lineage>
</organism>
<name>A0A6J5N0G4_9CAUD</name>
<proteinExistence type="predicted"/>